<sequence>MKADTSAPGLVEQFEMLERMRRELGESRMQSVTDMNLRKAMITEYRLLAGTSLQLLNMLEQYKFIYSLTEEDLDRYQAVMLQLAQSAMRCQEFVEQSESLDQEALLASMPAAASRAN</sequence>
<protein>
    <submittedName>
        <fullName evidence="1">Uncharacterized protein</fullName>
    </submittedName>
</protein>
<reference evidence="1 2" key="1">
    <citation type="submission" date="2020-05" db="EMBL/GenBank/DDBJ databases">
        <title>Draft genome sequence of Desulfovibrio psychrotolerans JS1T.</title>
        <authorList>
            <person name="Ueno A."/>
            <person name="Tamazawa S."/>
            <person name="Tamamura S."/>
            <person name="Murakami T."/>
            <person name="Kiyama T."/>
            <person name="Inomata H."/>
            <person name="Amano Y."/>
            <person name="Miyakawa K."/>
            <person name="Tamaki H."/>
            <person name="Naganuma T."/>
            <person name="Kaneko K."/>
        </authorList>
    </citation>
    <scope>NUCLEOTIDE SEQUENCE [LARGE SCALE GENOMIC DNA]</scope>
    <source>
        <strain evidence="1 2">JS1</strain>
    </source>
</reference>
<evidence type="ECO:0000313" key="1">
    <source>
        <dbReference type="EMBL" id="GFM35882.1"/>
    </source>
</evidence>
<comment type="caution">
    <text evidence="1">The sequence shown here is derived from an EMBL/GenBank/DDBJ whole genome shotgun (WGS) entry which is preliminary data.</text>
</comment>
<organism evidence="1 2">
    <name type="scientific">Desulfovibrio psychrotolerans</name>
    <dbReference type="NCBI Taxonomy" id="415242"/>
    <lineage>
        <taxon>Bacteria</taxon>
        <taxon>Pseudomonadati</taxon>
        <taxon>Thermodesulfobacteriota</taxon>
        <taxon>Desulfovibrionia</taxon>
        <taxon>Desulfovibrionales</taxon>
        <taxon>Desulfovibrionaceae</taxon>
        <taxon>Desulfovibrio</taxon>
    </lineage>
</organism>
<dbReference type="Proteomes" id="UP000503820">
    <property type="component" value="Unassembled WGS sequence"/>
</dbReference>
<proteinExistence type="predicted"/>
<name>A0A7J0BRS3_9BACT</name>
<dbReference type="AlphaFoldDB" id="A0A7J0BRS3"/>
<keyword evidence="2" id="KW-1185">Reference proteome</keyword>
<gene>
    <name evidence="1" type="ORF">DSM19430T_05660</name>
</gene>
<dbReference type="RefSeq" id="WP_174408543.1">
    <property type="nucleotide sequence ID" value="NZ_BLVP01000001.1"/>
</dbReference>
<accession>A0A7J0BRS3</accession>
<dbReference type="EMBL" id="BLVP01000001">
    <property type="protein sequence ID" value="GFM35882.1"/>
    <property type="molecule type" value="Genomic_DNA"/>
</dbReference>
<evidence type="ECO:0000313" key="2">
    <source>
        <dbReference type="Proteomes" id="UP000503820"/>
    </source>
</evidence>